<organism evidence="2 3">
    <name type="scientific">Theobroma cacao</name>
    <name type="common">Cacao</name>
    <name type="synonym">Cocoa</name>
    <dbReference type="NCBI Taxonomy" id="3641"/>
    <lineage>
        <taxon>Eukaryota</taxon>
        <taxon>Viridiplantae</taxon>
        <taxon>Streptophyta</taxon>
        <taxon>Embryophyta</taxon>
        <taxon>Tracheophyta</taxon>
        <taxon>Spermatophyta</taxon>
        <taxon>Magnoliopsida</taxon>
        <taxon>eudicotyledons</taxon>
        <taxon>Gunneridae</taxon>
        <taxon>Pentapetalae</taxon>
        <taxon>rosids</taxon>
        <taxon>malvids</taxon>
        <taxon>Malvales</taxon>
        <taxon>Malvaceae</taxon>
        <taxon>Byttnerioideae</taxon>
        <taxon>Theobroma</taxon>
    </lineage>
</organism>
<dbReference type="Gramene" id="EOY07881">
    <property type="protein sequence ID" value="EOY07881"/>
    <property type="gene ID" value="TCM_022201"/>
</dbReference>
<dbReference type="EMBL" id="CM001883">
    <property type="protein sequence ID" value="EOY07881.1"/>
    <property type="molecule type" value="Genomic_DNA"/>
</dbReference>
<evidence type="ECO:0008006" key="4">
    <source>
        <dbReference type="Google" id="ProtNLM"/>
    </source>
</evidence>
<accession>A0A061ESR3</accession>
<name>A0A061ESR3_THECC</name>
<feature type="chain" id="PRO_5001601864" description="Secreted protein" evidence="1">
    <location>
        <begin position="30"/>
        <end position="74"/>
    </location>
</feature>
<feature type="signal peptide" evidence="1">
    <location>
        <begin position="1"/>
        <end position="29"/>
    </location>
</feature>
<evidence type="ECO:0000256" key="1">
    <source>
        <dbReference type="SAM" id="SignalP"/>
    </source>
</evidence>
<proteinExistence type="predicted"/>
<sequence>MNMMCSGQFVVYFVLRLRRVCLFVESVEGGFSVYIASEEYWGGRGRPGISSFLYRFLGTGHVVLIQGGYLLSEE</sequence>
<dbReference type="InParanoid" id="A0A061ESR3"/>
<evidence type="ECO:0000313" key="3">
    <source>
        <dbReference type="Proteomes" id="UP000026915"/>
    </source>
</evidence>
<dbReference type="Proteomes" id="UP000026915">
    <property type="component" value="Chromosome 5"/>
</dbReference>
<evidence type="ECO:0000313" key="2">
    <source>
        <dbReference type="EMBL" id="EOY07881.1"/>
    </source>
</evidence>
<reference evidence="2 3" key="1">
    <citation type="journal article" date="2013" name="Genome Biol.">
        <title>The genome sequence of the most widely cultivated cacao type and its use to identify candidate genes regulating pod color.</title>
        <authorList>
            <person name="Motamayor J.C."/>
            <person name="Mockaitis K."/>
            <person name="Schmutz J."/>
            <person name="Haiminen N."/>
            <person name="Iii D.L."/>
            <person name="Cornejo O."/>
            <person name="Findley S.D."/>
            <person name="Zheng P."/>
            <person name="Utro F."/>
            <person name="Royaert S."/>
            <person name="Saski C."/>
            <person name="Jenkins J."/>
            <person name="Podicheti R."/>
            <person name="Zhao M."/>
            <person name="Scheffler B.E."/>
            <person name="Stack J.C."/>
            <person name="Feltus F.A."/>
            <person name="Mustiga G.M."/>
            <person name="Amores F."/>
            <person name="Phillips W."/>
            <person name="Marelli J.P."/>
            <person name="May G.D."/>
            <person name="Shapiro H."/>
            <person name="Ma J."/>
            <person name="Bustamante C.D."/>
            <person name="Schnell R.J."/>
            <person name="Main D."/>
            <person name="Gilbert D."/>
            <person name="Parida L."/>
            <person name="Kuhn D.N."/>
        </authorList>
    </citation>
    <scope>NUCLEOTIDE SEQUENCE [LARGE SCALE GENOMIC DNA]</scope>
    <source>
        <strain evidence="3">cv. Matina 1-6</strain>
    </source>
</reference>
<protein>
    <recommendedName>
        <fullName evidence="4">Secreted protein</fullName>
    </recommendedName>
</protein>
<keyword evidence="3" id="KW-1185">Reference proteome</keyword>
<gene>
    <name evidence="2" type="ORF">TCM_022201</name>
</gene>
<dbReference type="HOGENOM" id="CLU_2692777_0_0_1"/>
<dbReference type="AlphaFoldDB" id="A0A061ESR3"/>
<keyword evidence="1" id="KW-0732">Signal</keyword>